<accession>A0ABW2AV54</accession>
<dbReference type="Pfam" id="PF02720">
    <property type="entry name" value="DUF222"/>
    <property type="match status" value="1"/>
</dbReference>
<dbReference type="EMBL" id="JBHSWJ010000002">
    <property type="protein sequence ID" value="MFC6715016.1"/>
    <property type="molecule type" value="Genomic_DNA"/>
</dbReference>
<name>A0ABW2AV54_9MICO</name>
<protein>
    <submittedName>
        <fullName evidence="3">DUF222 domain-containing protein</fullName>
    </submittedName>
</protein>
<dbReference type="CDD" id="cd00085">
    <property type="entry name" value="HNHc"/>
    <property type="match status" value="1"/>
</dbReference>
<dbReference type="InterPro" id="IPR003870">
    <property type="entry name" value="DUF222"/>
</dbReference>
<sequence length="472" mass="50247">MPAVAGSGRCRGLDPAKACAVAQISTGAPDHVAQAIEDKILSTDPEGLTATKVRAMARRVRVRLDPVGADQASTARRRSAVGVWVSPHHEPGLSQLTALLPTLEAAKLMAAVDELARELHQVTTTDKTLPQCRVDALTDLALRGVGVDTQLTFLIPLTPPITPPISERPGQIPELVVGELLCEEPDWSELNDAFDEACQDYHWHEDGLEPVNGLNELDEELQALIAGELADLNTTARESRQREARDRETDERDTREPATGCQDPPGSGPPDTAPPDTAPPDTAPPDTAPPGSGPPCEVAVQAGRLEHPASTRAGHPHCGIGDVLLPRVGVIPAEVITQMTHVLGIKLTRALTDATTGTVIETSDRSYRPGARLARFVRARDQHCRFPGCTRPAKLTDLDHVTRYPNGPTAAHNLQCLCRHHHRAKHEGGWTVTMTPTACAPGPAPPATPTPPTPATEPTFGSTGCRSLTGDA</sequence>
<feature type="region of interest" description="Disordered" evidence="1">
    <location>
        <begin position="232"/>
        <end position="298"/>
    </location>
</feature>
<reference evidence="4" key="1">
    <citation type="journal article" date="2019" name="Int. J. Syst. Evol. Microbiol.">
        <title>The Global Catalogue of Microorganisms (GCM) 10K type strain sequencing project: providing services to taxonomists for standard genome sequencing and annotation.</title>
        <authorList>
            <consortium name="The Broad Institute Genomics Platform"/>
            <consortium name="The Broad Institute Genome Sequencing Center for Infectious Disease"/>
            <person name="Wu L."/>
            <person name="Ma J."/>
        </authorList>
    </citation>
    <scope>NUCLEOTIDE SEQUENCE [LARGE SCALE GENOMIC DNA]</scope>
    <source>
        <strain evidence="4">NBRC 106593</strain>
    </source>
</reference>
<feature type="compositionally biased region" description="Basic and acidic residues" evidence="1">
    <location>
        <begin position="237"/>
        <end position="256"/>
    </location>
</feature>
<evidence type="ECO:0000313" key="3">
    <source>
        <dbReference type="EMBL" id="MFC6715016.1"/>
    </source>
</evidence>
<evidence type="ECO:0000259" key="2">
    <source>
        <dbReference type="SMART" id="SM00507"/>
    </source>
</evidence>
<dbReference type="SMART" id="SM00507">
    <property type="entry name" value="HNHc"/>
    <property type="match status" value="1"/>
</dbReference>
<feature type="region of interest" description="Disordered" evidence="1">
    <location>
        <begin position="442"/>
        <end position="472"/>
    </location>
</feature>
<evidence type="ECO:0000256" key="1">
    <source>
        <dbReference type="SAM" id="MobiDB-lite"/>
    </source>
</evidence>
<dbReference type="Proteomes" id="UP001596356">
    <property type="component" value="Unassembled WGS sequence"/>
</dbReference>
<feature type="compositionally biased region" description="Pro residues" evidence="1">
    <location>
        <begin position="442"/>
        <end position="455"/>
    </location>
</feature>
<comment type="caution">
    <text evidence="3">The sequence shown here is derived from an EMBL/GenBank/DDBJ whole genome shotgun (WGS) entry which is preliminary data.</text>
</comment>
<proteinExistence type="predicted"/>
<gene>
    <name evidence="3" type="ORF">ACFQBT_14875</name>
</gene>
<organism evidence="3 4">
    <name type="scientific">Branchiibius cervicis</name>
    <dbReference type="NCBI Taxonomy" id="908252"/>
    <lineage>
        <taxon>Bacteria</taxon>
        <taxon>Bacillati</taxon>
        <taxon>Actinomycetota</taxon>
        <taxon>Actinomycetes</taxon>
        <taxon>Micrococcales</taxon>
        <taxon>Dermacoccaceae</taxon>
        <taxon>Branchiibius</taxon>
    </lineage>
</organism>
<dbReference type="RefSeq" id="WP_377823815.1">
    <property type="nucleotide sequence ID" value="NZ_JBHSWJ010000002.1"/>
</dbReference>
<dbReference type="InterPro" id="IPR003615">
    <property type="entry name" value="HNH_nuc"/>
</dbReference>
<feature type="domain" description="HNH nuclease" evidence="2">
    <location>
        <begin position="372"/>
        <end position="423"/>
    </location>
</feature>
<feature type="compositionally biased region" description="Pro residues" evidence="1">
    <location>
        <begin position="266"/>
        <end position="293"/>
    </location>
</feature>
<evidence type="ECO:0000313" key="4">
    <source>
        <dbReference type="Proteomes" id="UP001596356"/>
    </source>
</evidence>
<keyword evidence="4" id="KW-1185">Reference proteome</keyword>